<gene>
    <name evidence="2" type="ORF">DL796_00370</name>
</gene>
<evidence type="ECO:0000313" key="2">
    <source>
        <dbReference type="EMBL" id="PXF63645.1"/>
    </source>
</evidence>
<dbReference type="InterPro" id="IPR023614">
    <property type="entry name" value="Porin_dom_sf"/>
</dbReference>
<keyword evidence="3" id="KW-1185">Reference proteome</keyword>
<dbReference type="EMBL" id="QICH01000001">
    <property type="protein sequence ID" value="PXF63645.1"/>
    <property type="molecule type" value="Genomic_DNA"/>
</dbReference>
<feature type="domain" description="Alginate export" evidence="1">
    <location>
        <begin position="36"/>
        <end position="277"/>
    </location>
</feature>
<dbReference type="AlphaFoldDB" id="A0A318D6W7"/>
<dbReference type="Gene3D" id="2.40.160.10">
    <property type="entry name" value="Porin"/>
    <property type="match status" value="1"/>
</dbReference>
<reference evidence="2 3" key="1">
    <citation type="submission" date="2018-05" db="EMBL/GenBank/DDBJ databases">
        <title>Kangiella spongicola genome sequence.</title>
        <authorList>
            <person name="Maclea K.S."/>
            <person name="Goen A.E."/>
            <person name="Kelley C."/>
            <person name="Underriner A."/>
            <person name="Silverwood T."/>
            <person name="Trachtenberg A.M."/>
        </authorList>
    </citation>
    <scope>NUCLEOTIDE SEQUENCE [LARGE SCALE GENOMIC DNA]</scope>
    <source>
        <strain evidence="2 3">ATCC BAA-2076</strain>
    </source>
</reference>
<evidence type="ECO:0000259" key="1">
    <source>
        <dbReference type="Pfam" id="PF13372"/>
    </source>
</evidence>
<protein>
    <recommendedName>
        <fullName evidence="1">Alginate export domain-containing protein</fullName>
    </recommendedName>
</protein>
<dbReference type="InterPro" id="IPR025388">
    <property type="entry name" value="Alginate_export_dom"/>
</dbReference>
<sequence length="396" mass="44819">MKPLQTSLAIILAISPFTFLADKASGSDKEELNQHNVTLDFRYRLEDVSQSNLLDDALASTLRSRLTFTSKEKNDFSAIIEFDDVRTLFTYDEHNSLRNGILTHSVVADPEGTELNQAAVLYRGFGNTQITLGRQRINLGNQRFVGGVAWRQNEQTYDAVTIENHSFADSTLKYGYLENVNNILGDNEQSNSHLFDYHWSGAETFQLSAFGYFLDFKDSPNKSSRTLGLRISNTKPSRVVWNLSYAKQADFGDNPNDLSASYYQGELGYRFDPLTLKLGREVLSGEANNPGQAFQTPLATKHKFQGWADQFLVTPDAGIEDNYLALNTGWDKIKLTVSYHDYQAEDSNLDYGSEINVALNHQLSKEYSLSFKLADYNAKQHSVDTRKAWFMIHARF</sequence>
<dbReference type="OrthoDB" id="9767539at2"/>
<dbReference type="RefSeq" id="WP_110198912.1">
    <property type="nucleotide sequence ID" value="NZ_QICH01000001.1"/>
</dbReference>
<comment type="caution">
    <text evidence="2">The sequence shown here is derived from an EMBL/GenBank/DDBJ whole genome shotgun (WGS) entry which is preliminary data.</text>
</comment>
<dbReference type="Proteomes" id="UP000247689">
    <property type="component" value="Unassembled WGS sequence"/>
</dbReference>
<accession>A0A318D6W7</accession>
<dbReference type="Pfam" id="PF13372">
    <property type="entry name" value="Alginate_exp"/>
    <property type="match status" value="1"/>
</dbReference>
<proteinExistence type="predicted"/>
<evidence type="ECO:0000313" key="3">
    <source>
        <dbReference type="Proteomes" id="UP000247689"/>
    </source>
</evidence>
<name>A0A318D6W7_9GAMM</name>
<organism evidence="2 3">
    <name type="scientific">Kangiella spongicola</name>
    <dbReference type="NCBI Taxonomy" id="796379"/>
    <lineage>
        <taxon>Bacteria</taxon>
        <taxon>Pseudomonadati</taxon>
        <taxon>Pseudomonadota</taxon>
        <taxon>Gammaproteobacteria</taxon>
        <taxon>Kangiellales</taxon>
        <taxon>Kangiellaceae</taxon>
        <taxon>Kangiella</taxon>
    </lineage>
</organism>